<evidence type="ECO:0000259" key="1">
    <source>
        <dbReference type="Pfam" id="PF00535"/>
    </source>
</evidence>
<dbReference type="CDD" id="cd00761">
    <property type="entry name" value="Glyco_tranf_GTA_type"/>
    <property type="match status" value="1"/>
</dbReference>
<evidence type="ECO:0000313" key="3">
    <source>
        <dbReference type="Proteomes" id="UP000077667"/>
    </source>
</evidence>
<dbReference type="PANTHER" id="PTHR43685:SF2">
    <property type="entry name" value="GLYCOSYLTRANSFERASE 2-LIKE DOMAIN-CONTAINING PROTEIN"/>
    <property type="match status" value="1"/>
</dbReference>
<dbReference type="Gene3D" id="3.90.550.10">
    <property type="entry name" value="Spore Coat Polysaccharide Biosynthesis Protein SpsA, Chain A"/>
    <property type="match status" value="1"/>
</dbReference>
<feature type="domain" description="Glycosyltransferase 2-like" evidence="1">
    <location>
        <begin position="8"/>
        <end position="143"/>
    </location>
</feature>
<dbReference type="RefSeq" id="WP_067757459.1">
    <property type="nucleotide sequence ID" value="NZ_CP015772.1"/>
</dbReference>
<accession>A0A1A9I5R9</accession>
<dbReference type="OrthoDB" id="9770457at2"/>
<dbReference type="STRING" id="1176587.A8C56_14575"/>
<gene>
    <name evidence="2" type="ORF">A8C56_14575</name>
</gene>
<keyword evidence="3" id="KW-1185">Reference proteome</keyword>
<dbReference type="KEGG" id="nia:A8C56_14575"/>
<dbReference type="Proteomes" id="UP000077667">
    <property type="component" value="Chromosome"/>
</dbReference>
<proteinExistence type="predicted"/>
<organism evidence="2 3">
    <name type="scientific">Niabella ginsenosidivorans</name>
    <dbReference type="NCBI Taxonomy" id="1176587"/>
    <lineage>
        <taxon>Bacteria</taxon>
        <taxon>Pseudomonadati</taxon>
        <taxon>Bacteroidota</taxon>
        <taxon>Chitinophagia</taxon>
        <taxon>Chitinophagales</taxon>
        <taxon>Chitinophagaceae</taxon>
        <taxon>Niabella</taxon>
    </lineage>
</organism>
<dbReference type="InterPro" id="IPR001173">
    <property type="entry name" value="Glyco_trans_2-like"/>
</dbReference>
<sequence length="329" mass="37477">MISKPLVSVIMPTYNRATKILNAINSALGQTYTNIEILVVDDGSADATREVLKDVQGIRYIRQEHGGQARARNTGLALAKGEIIASLDSDDIWYPSFLERCVDKLTADNLDFVFANWDQETGEGATADFLTQHIYIQPYFHKMKDGWVNLTNDEIRKVYLQGCPSPSSALIIRRSIMGSGWNPEIKIGDDWYLYLNVILSGKRTAAFTLDRLWRKCIDQKNIYDGRKRSEVLENLYIADLHKMITAFKDRLTPEELKFLQNKHVYSLVELAKHNLIREFNLVETGKLLGRSFSIDAAHAFKSIPEVISFGLKRKLGIYRTKRDGRSKAN</sequence>
<name>A0A1A9I5R9_9BACT</name>
<evidence type="ECO:0000313" key="2">
    <source>
        <dbReference type="EMBL" id="ANH82032.1"/>
    </source>
</evidence>
<dbReference type="Pfam" id="PF00535">
    <property type="entry name" value="Glycos_transf_2"/>
    <property type="match status" value="1"/>
</dbReference>
<dbReference type="SUPFAM" id="SSF53448">
    <property type="entry name" value="Nucleotide-diphospho-sugar transferases"/>
    <property type="match status" value="1"/>
</dbReference>
<keyword evidence="2" id="KW-0808">Transferase</keyword>
<reference evidence="2 3" key="1">
    <citation type="submission" date="2016-05" db="EMBL/GenBank/DDBJ databases">
        <title>Niabella ginsenosidivorans BS26 whole genome sequencing.</title>
        <authorList>
            <person name="Im W.T."/>
            <person name="Siddiqi M.Z."/>
        </authorList>
    </citation>
    <scope>NUCLEOTIDE SEQUENCE [LARGE SCALE GENOMIC DNA]</scope>
    <source>
        <strain evidence="2 3">BS26</strain>
    </source>
</reference>
<dbReference type="InterPro" id="IPR029044">
    <property type="entry name" value="Nucleotide-diphossugar_trans"/>
</dbReference>
<dbReference type="AlphaFoldDB" id="A0A1A9I5R9"/>
<protein>
    <submittedName>
        <fullName evidence="2">Glycosyl transferase family 2</fullName>
    </submittedName>
</protein>
<dbReference type="GO" id="GO:0016740">
    <property type="term" value="F:transferase activity"/>
    <property type="evidence" value="ECO:0007669"/>
    <property type="project" value="UniProtKB-KW"/>
</dbReference>
<dbReference type="EMBL" id="CP015772">
    <property type="protein sequence ID" value="ANH82032.1"/>
    <property type="molecule type" value="Genomic_DNA"/>
</dbReference>
<dbReference type="InterPro" id="IPR050834">
    <property type="entry name" value="Glycosyltransf_2"/>
</dbReference>
<dbReference type="PANTHER" id="PTHR43685">
    <property type="entry name" value="GLYCOSYLTRANSFERASE"/>
    <property type="match status" value="1"/>
</dbReference>